<dbReference type="GO" id="GO:0008757">
    <property type="term" value="F:S-adenosylmethionine-dependent methyltransferase activity"/>
    <property type="evidence" value="ECO:0007669"/>
    <property type="project" value="UniProtKB-ARBA"/>
</dbReference>
<sequence length="276" mass="30189">MALRPAHETKHVPLLHYPFRSHIFHLVQLDDGATNGTGLWLGAQCLSLYLSDLLKNKSSTSASGSSPGAKRPIRAIELGSGVGLTALALASMGWDVIATDLQDVISSVLTPNISRNRAHLPPGSGAIEARVLDWTVPPDQWLWDDPKTIASQRLEKPSNAGQHNPTLLQPPFDLIISSDTLYVAELVTPLMRSLHTLSRLSVSTSAEGRAPPVFLCVERRDSGLTDRALSEATETWGFKAERVSHKRLAKAMEKGGARWQRGDWDGVEIWKLVLKT</sequence>
<dbReference type="OrthoDB" id="194386at2759"/>
<accession>A0A4Q9N6W9</accession>
<dbReference type="GO" id="GO:0005737">
    <property type="term" value="C:cytoplasm"/>
    <property type="evidence" value="ECO:0007669"/>
    <property type="project" value="TreeGrafter"/>
</dbReference>
<dbReference type="GO" id="GO:0005634">
    <property type="term" value="C:nucleus"/>
    <property type="evidence" value="ECO:0007669"/>
    <property type="project" value="TreeGrafter"/>
</dbReference>
<proteinExistence type="predicted"/>
<evidence type="ECO:0000313" key="1">
    <source>
        <dbReference type="EMBL" id="TBU35847.1"/>
    </source>
</evidence>
<evidence type="ECO:0008006" key="2">
    <source>
        <dbReference type="Google" id="ProtNLM"/>
    </source>
</evidence>
<name>A0A4Q9N6W9_9APHY</name>
<gene>
    <name evidence="1" type="ORF">BD311DRAFT_783467</name>
</gene>
<dbReference type="SUPFAM" id="SSF53335">
    <property type="entry name" value="S-adenosyl-L-methionine-dependent methyltransferases"/>
    <property type="match status" value="1"/>
</dbReference>
<dbReference type="InterPro" id="IPR019410">
    <property type="entry name" value="Methyltransf_16"/>
</dbReference>
<dbReference type="PANTHER" id="PTHR14614">
    <property type="entry name" value="HEPATOCELLULAR CARCINOMA-ASSOCIATED ANTIGEN"/>
    <property type="match status" value="1"/>
</dbReference>
<dbReference type="InterPro" id="IPR029063">
    <property type="entry name" value="SAM-dependent_MTases_sf"/>
</dbReference>
<organism evidence="1">
    <name type="scientific">Dichomitus squalens</name>
    <dbReference type="NCBI Taxonomy" id="114155"/>
    <lineage>
        <taxon>Eukaryota</taxon>
        <taxon>Fungi</taxon>
        <taxon>Dikarya</taxon>
        <taxon>Basidiomycota</taxon>
        <taxon>Agaricomycotina</taxon>
        <taxon>Agaricomycetes</taxon>
        <taxon>Polyporales</taxon>
        <taxon>Polyporaceae</taxon>
        <taxon>Dichomitus</taxon>
    </lineage>
</organism>
<dbReference type="Pfam" id="PF10294">
    <property type="entry name" value="Methyltransf_16"/>
    <property type="match status" value="1"/>
</dbReference>
<dbReference type="AlphaFoldDB" id="A0A4Q9N6W9"/>
<reference evidence="1" key="1">
    <citation type="submission" date="2019-01" db="EMBL/GenBank/DDBJ databases">
        <title>Draft genome sequences of three monokaryotic isolates of the white-rot basidiomycete fungus Dichomitus squalens.</title>
        <authorList>
            <consortium name="DOE Joint Genome Institute"/>
            <person name="Lopez S.C."/>
            <person name="Andreopoulos B."/>
            <person name="Pangilinan J."/>
            <person name="Lipzen A."/>
            <person name="Riley R."/>
            <person name="Ahrendt S."/>
            <person name="Ng V."/>
            <person name="Barry K."/>
            <person name="Daum C."/>
            <person name="Grigoriev I.V."/>
            <person name="Hilden K.S."/>
            <person name="Makela M.R."/>
            <person name="de Vries R.P."/>
        </authorList>
    </citation>
    <scope>NUCLEOTIDE SEQUENCE [LARGE SCALE GENOMIC DNA]</scope>
    <source>
        <strain evidence="1">OM18370.1</strain>
    </source>
</reference>
<protein>
    <recommendedName>
        <fullName evidence="2">Methyltransferase-domain-containing protein</fullName>
    </recommendedName>
</protein>
<dbReference type="PANTHER" id="PTHR14614:SF162">
    <property type="entry name" value="EXPRESSED PROTEIN"/>
    <property type="match status" value="1"/>
</dbReference>
<dbReference type="Gene3D" id="3.40.50.150">
    <property type="entry name" value="Vaccinia Virus protein VP39"/>
    <property type="match status" value="1"/>
</dbReference>
<dbReference type="Proteomes" id="UP000292957">
    <property type="component" value="Unassembled WGS sequence"/>
</dbReference>
<dbReference type="EMBL" id="ML143386">
    <property type="protein sequence ID" value="TBU35847.1"/>
    <property type="molecule type" value="Genomic_DNA"/>
</dbReference>